<name>M0B8N9_9EURY</name>
<dbReference type="PATRIC" id="fig|1227491.4.peg.1815"/>
<feature type="compositionally biased region" description="Acidic residues" evidence="1">
    <location>
        <begin position="212"/>
        <end position="222"/>
    </location>
</feature>
<keyword evidence="3" id="KW-1185">Reference proteome</keyword>
<dbReference type="EMBL" id="AOIP01000017">
    <property type="protein sequence ID" value="ELZ06653.1"/>
    <property type="molecule type" value="Genomic_DNA"/>
</dbReference>
<feature type="compositionally biased region" description="Acidic residues" evidence="1">
    <location>
        <begin position="98"/>
        <end position="110"/>
    </location>
</feature>
<gene>
    <name evidence="2" type="ORF">C480_08783</name>
</gene>
<proteinExistence type="predicted"/>
<comment type="caution">
    <text evidence="2">The sequence shown here is derived from an EMBL/GenBank/DDBJ whole genome shotgun (WGS) entry which is preliminary data.</text>
</comment>
<feature type="compositionally biased region" description="Low complexity" evidence="1">
    <location>
        <begin position="134"/>
        <end position="166"/>
    </location>
</feature>
<dbReference type="Proteomes" id="UP000011591">
    <property type="component" value="Unassembled WGS sequence"/>
</dbReference>
<evidence type="ECO:0000256" key="1">
    <source>
        <dbReference type="SAM" id="MobiDB-lite"/>
    </source>
</evidence>
<feature type="compositionally biased region" description="Acidic residues" evidence="1">
    <location>
        <begin position="167"/>
        <end position="177"/>
    </location>
</feature>
<sequence>MPEGESVGGAEPGPDAGGDVGSLGEDESDSDDTVDPVGNSSVGTTSLLASDCAVFSLSAIVIRLGLALESGPALEAEPELVSESAGAAERGSTSELGLEFEPELEFELDSDTLPCPPSGLVDRSSGRRAVSGHSSNDPSSPDSASSAVSADESPAELVSAAAVSAVSEEEGDEEEDPVDRHADDSSTDASASSLETQSRTVSAAREVIPLESDSDSIPDFDSDPVFTESDGCSAAEFRPALESADPIADDGVN</sequence>
<feature type="compositionally biased region" description="Gly residues" evidence="1">
    <location>
        <begin position="1"/>
        <end position="21"/>
    </location>
</feature>
<dbReference type="AlphaFoldDB" id="M0B8N9"/>
<organism evidence="2 3">
    <name type="scientific">Natrialba aegyptia DSM 13077</name>
    <dbReference type="NCBI Taxonomy" id="1227491"/>
    <lineage>
        <taxon>Archaea</taxon>
        <taxon>Methanobacteriati</taxon>
        <taxon>Methanobacteriota</taxon>
        <taxon>Stenosarchaea group</taxon>
        <taxon>Halobacteria</taxon>
        <taxon>Halobacteriales</taxon>
        <taxon>Natrialbaceae</taxon>
        <taxon>Natrialba</taxon>
    </lineage>
</organism>
<accession>M0B8N9</accession>
<evidence type="ECO:0000313" key="2">
    <source>
        <dbReference type="EMBL" id="ELZ06653.1"/>
    </source>
</evidence>
<feature type="compositionally biased region" description="Acidic residues" evidence="1">
    <location>
        <begin position="24"/>
        <end position="34"/>
    </location>
</feature>
<protein>
    <submittedName>
        <fullName evidence="2">Uncharacterized protein</fullName>
    </submittedName>
</protein>
<reference evidence="2 3" key="1">
    <citation type="journal article" date="2014" name="PLoS Genet.">
        <title>Phylogenetically driven sequencing of extremely halophilic archaea reveals strategies for static and dynamic osmo-response.</title>
        <authorList>
            <person name="Becker E.A."/>
            <person name="Seitzer P.M."/>
            <person name="Tritt A."/>
            <person name="Larsen D."/>
            <person name="Krusor M."/>
            <person name="Yao A.I."/>
            <person name="Wu D."/>
            <person name="Madern D."/>
            <person name="Eisen J.A."/>
            <person name="Darling A.E."/>
            <person name="Facciotti M.T."/>
        </authorList>
    </citation>
    <scope>NUCLEOTIDE SEQUENCE [LARGE SCALE GENOMIC DNA]</scope>
    <source>
        <strain evidence="2 3">DSM 13077</strain>
    </source>
</reference>
<feature type="region of interest" description="Disordered" evidence="1">
    <location>
        <begin position="73"/>
        <end position="253"/>
    </location>
</feature>
<feature type="region of interest" description="Disordered" evidence="1">
    <location>
        <begin position="1"/>
        <end position="43"/>
    </location>
</feature>
<evidence type="ECO:0000313" key="3">
    <source>
        <dbReference type="Proteomes" id="UP000011591"/>
    </source>
</evidence>